<dbReference type="InterPro" id="IPR008271">
    <property type="entry name" value="Ser/Thr_kinase_AS"/>
</dbReference>
<dbReference type="SUPFAM" id="SSF56112">
    <property type="entry name" value="Protein kinase-like (PK-like)"/>
    <property type="match status" value="1"/>
</dbReference>
<dbReference type="Gene3D" id="1.10.510.10">
    <property type="entry name" value="Transferase(Phosphotransferase) domain 1"/>
    <property type="match status" value="1"/>
</dbReference>
<accession>A0A266QB88</accession>
<comment type="caution">
    <text evidence="8">The sequence shown here is derived from an EMBL/GenBank/DDBJ whole genome shotgun (WGS) entry which is preliminary data.</text>
</comment>
<evidence type="ECO:0000256" key="4">
    <source>
        <dbReference type="ARBA" id="ARBA00022840"/>
    </source>
</evidence>
<feature type="binding site" evidence="6">
    <location>
        <position position="45"/>
    </location>
    <ligand>
        <name>ATP</name>
        <dbReference type="ChEBI" id="CHEBI:30616"/>
    </ligand>
</feature>
<dbReference type="InterPro" id="IPR000719">
    <property type="entry name" value="Prot_kinase_dom"/>
</dbReference>
<keyword evidence="1" id="KW-0808">Transferase</keyword>
<protein>
    <submittedName>
        <fullName evidence="8">Serine/threonine protein kinase</fullName>
    </submittedName>
</protein>
<dbReference type="GO" id="GO:0004674">
    <property type="term" value="F:protein serine/threonine kinase activity"/>
    <property type="evidence" value="ECO:0007669"/>
    <property type="project" value="UniProtKB-KW"/>
</dbReference>
<keyword evidence="9" id="KW-1185">Reference proteome</keyword>
<keyword evidence="8" id="KW-0723">Serine/threonine-protein kinase</keyword>
<evidence type="ECO:0000313" key="8">
    <source>
        <dbReference type="EMBL" id="OZY87122.1"/>
    </source>
</evidence>
<evidence type="ECO:0000313" key="9">
    <source>
        <dbReference type="Proteomes" id="UP000216101"/>
    </source>
</evidence>
<keyword evidence="3 8" id="KW-0418">Kinase</keyword>
<dbReference type="InterPro" id="IPR017441">
    <property type="entry name" value="Protein_kinase_ATP_BS"/>
</dbReference>
<feature type="repeat" description="TPR" evidence="5">
    <location>
        <begin position="644"/>
        <end position="677"/>
    </location>
</feature>
<dbReference type="SUPFAM" id="SSF48452">
    <property type="entry name" value="TPR-like"/>
    <property type="match status" value="1"/>
</dbReference>
<evidence type="ECO:0000259" key="7">
    <source>
        <dbReference type="PROSITE" id="PS50011"/>
    </source>
</evidence>
<evidence type="ECO:0000256" key="1">
    <source>
        <dbReference type="ARBA" id="ARBA00022679"/>
    </source>
</evidence>
<dbReference type="Pfam" id="PF13432">
    <property type="entry name" value="TPR_16"/>
    <property type="match status" value="1"/>
</dbReference>
<dbReference type="SMART" id="SM00028">
    <property type="entry name" value="TPR"/>
    <property type="match status" value="4"/>
</dbReference>
<dbReference type="PROSITE" id="PS00108">
    <property type="entry name" value="PROTEIN_KINASE_ST"/>
    <property type="match status" value="1"/>
</dbReference>
<dbReference type="InterPro" id="IPR019734">
    <property type="entry name" value="TPR_rpt"/>
</dbReference>
<dbReference type="InterPro" id="IPR011990">
    <property type="entry name" value="TPR-like_helical_dom_sf"/>
</dbReference>
<gene>
    <name evidence="8" type="ORF">CBP51_09085</name>
</gene>
<dbReference type="AlphaFoldDB" id="A0A266QB88"/>
<evidence type="ECO:0000256" key="3">
    <source>
        <dbReference type="ARBA" id="ARBA00022777"/>
    </source>
</evidence>
<dbReference type="PANTHER" id="PTHR43289">
    <property type="entry name" value="MITOGEN-ACTIVATED PROTEIN KINASE KINASE KINASE 20-RELATED"/>
    <property type="match status" value="1"/>
</dbReference>
<keyword evidence="5" id="KW-0802">TPR repeat</keyword>
<proteinExistence type="predicted"/>
<sequence>MDSIPQPTTPAYIGHYHLLEPIGRGGMGLVFRARDTRLEREVAIKCLRTELFEAHYIERFKREALLLAKLNHPNIVQIYDFIEAPDQLALVMELVDGQNLQTYLREHIVPMSQRLHWLTQIAEGLAIAHDAGIIHRDLKAENILINKRGQSKITDLGIAKSQDFNATLTDHVAGSYCSMSPEQAMGEDISFKSDLFSLGILAYQLLCGAHPFGDTGNKLQIMQRIISHPPTPPHQHNPDLPAEFVDLLGQLLSKDPNKRPDNTHWVAAQFKKLSAINVHDNIASDDTQALAMPQYNIARSARTQDHPTFETRFVAVAAPKISLWKKLKDYIAANKIVVGSAALSVLMITGVIVWQLQPKPPKYVAVIPPKLTAEGMQESQQELVKGAVYDAIQQSVIQLDGYYLIPQEEIANVNGSNEDIRKATVADELITSDIKCRIETCAITLTRLEPETQKESSRLRVRDARNIDVLADRYISVMETAQNTVGTLYSTKIISQPSIPEHAYKAFLESTQQYRNSGASLELLKKIDGLPSAIKETPTTSTLYKDISLDLFYDTNNEEYLDRLETYNKQHSTRTNTTALHNQFYLDIARGDFNSAKNTIKKIEEKDGNKLALNDLHAYMEMVKNNYEMAIYFYKNSLKVKKTANSLYNIANAYRYQGNSDQALKYATEALSLSPKLYQANSLLGVIALMNGEIEKAITSFESAVAQNPQDISNINNLGLCNLLKKNYSAATKNFTDALSLSPNNTTFLLNLADSENLKGNNEKSKQIYASIISTSEGAQKNRDHLRNLAQAYAHTNNFSKSFSTLQELERLDSQNIETTYTAALVHALAKNTKSSIFNVENSLKNGMNGVWFRFPWFDSLCTDTQFKKLLAQYGEPNRCPHKL</sequence>
<dbReference type="Gene3D" id="1.25.40.10">
    <property type="entry name" value="Tetratricopeptide repeat domain"/>
    <property type="match status" value="1"/>
</dbReference>
<dbReference type="RefSeq" id="WP_094984604.1">
    <property type="nucleotide sequence ID" value="NZ_NHNI01000001.1"/>
</dbReference>
<dbReference type="PROSITE" id="PS50005">
    <property type="entry name" value="TPR"/>
    <property type="match status" value="3"/>
</dbReference>
<keyword evidence="4 6" id="KW-0067">ATP-binding</keyword>
<dbReference type="Proteomes" id="UP000216101">
    <property type="component" value="Unassembled WGS sequence"/>
</dbReference>
<dbReference type="GO" id="GO:0005524">
    <property type="term" value="F:ATP binding"/>
    <property type="evidence" value="ECO:0007669"/>
    <property type="project" value="UniProtKB-UniRule"/>
</dbReference>
<dbReference type="PROSITE" id="PS50011">
    <property type="entry name" value="PROTEIN_KINASE_DOM"/>
    <property type="match status" value="1"/>
</dbReference>
<dbReference type="SMART" id="SM00220">
    <property type="entry name" value="S_TKc"/>
    <property type="match status" value="1"/>
</dbReference>
<feature type="repeat" description="TPR" evidence="5">
    <location>
        <begin position="712"/>
        <end position="745"/>
    </location>
</feature>
<organism evidence="8 9">
    <name type="scientific">Cellvibrio mixtus</name>
    <dbReference type="NCBI Taxonomy" id="39650"/>
    <lineage>
        <taxon>Bacteria</taxon>
        <taxon>Pseudomonadati</taxon>
        <taxon>Pseudomonadota</taxon>
        <taxon>Gammaproteobacteria</taxon>
        <taxon>Cellvibrionales</taxon>
        <taxon>Cellvibrionaceae</taxon>
        <taxon>Cellvibrio</taxon>
    </lineage>
</organism>
<feature type="repeat" description="TPR" evidence="5">
    <location>
        <begin position="678"/>
        <end position="711"/>
    </location>
</feature>
<dbReference type="Pfam" id="PF00069">
    <property type="entry name" value="Pkinase"/>
    <property type="match status" value="1"/>
</dbReference>
<reference evidence="9" key="1">
    <citation type="submission" date="2017-05" db="EMBL/GenBank/DDBJ databases">
        <authorList>
            <person name="Barney B.M."/>
        </authorList>
    </citation>
    <scope>NUCLEOTIDE SEQUENCE [LARGE SCALE GENOMIC DNA]</scope>
    <source>
        <strain evidence="9">PSBB022</strain>
    </source>
</reference>
<dbReference type="InterPro" id="IPR011009">
    <property type="entry name" value="Kinase-like_dom_sf"/>
</dbReference>
<evidence type="ECO:0000256" key="2">
    <source>
        <dbReference type="ARBA" id="ARBA00022741"/>
    </source>
</evidence>
<keyword evidence="2 6" id="KW-0547">Nucleotide-binding</keyword>
<name>A0A266QB88_9GAMM</name>
<dbReference type="EMBL" id="NHNI01000001">
    <property type="protein sequence ID" value="OZY87122.1"/>
    <property type="molecule type" value="Genomic_DNA"/>
</dbReference>
<evidence type="ECO:0000256" key="5">
    <source>
        <dbReference type="PROSITE-ProRule" id="PRU00339"/>
    </source>
</evidence>
<feature type="domain" description="Protein kinase" evidence="7">
    <location>
        <begin position="16"/>
        <end position="282"/>
    </location>
</feature>
<dbReference type="PANTHER" id="PTHR43289:SF6">
    <property type="entry name" value="SERINE_THREONINE-PROTEIN KINASE NEKL-3"/>
    <property type="match status" value="1"/>
</dbReference>
<dbReference type="PROSITE" id="PS00107">
    <property type="entry name" value="PROTEIN_KINASE_ATP"/>
    <property type="match status" value="1"/>
</dbReference>
<evidence type="ECO:0000256" key="6">
    <source>
        <dbReference type="PROSITE-ProRule" id="PRU10141"/>
    </source>
</evidence>
<dbReference type="CDD" id="cd14014">
    <property type="entry name" value="STKc_PknB_like"/>
    <property type="match status" value="1"/>
</dbReference>
<dbReference type="PROSITE" id="PS50293">
    <property type="entry name" value="TPR_REGION"/>
    <property type="match status" value="1"/>
</dbReference>